<protein>
    <submittedName>
        <fullName evidence="3">Sporulation integral membrane protein YlbJ</fullName>
    </submittedName>
</protein>
<feature type="transmembrane region" description="Helical" evidence="1">
    <location>
        <begin position="291"/>
        <end position="310"/>
    </location>
</feature>
<dbReference type="RefSeq" id="WP_093671731.1">
    <property type="nucleotide sequence ID" value="NZ_FOOY01000009.1"/>
</dbReference>
<dbReference type="OrthoDB" id="1645614at2"/>
<dbReference type="AlphaFoldDB" id="A0A1I2RHW2"/>
<feature type="transmembrane region" description="Helical" evidence="1">
    <location>
        <begin position="210"/>
        <end position="235"/>
    </location>
</feature>
<organism evidence="3 4">
    <name type="scientific">Sporolactobacillus nakayamae</name>
    <dbReference type="NCBI Taxonomy" id="269670"/>
    <lineage>
        <taxon>Bacteria</taxon>
        <taxon>Bacillati</taxon>
        <taxon>Bacillota</taxon>
        <taxon>Bacilli</taxon>
        <taxon>Bacillales</taxon>
        <taxon>Sporolactobacillaceae</taxon>
        <taxon>Sporolactobacillus</taxon>
    </lineage>
</organism>
<dbReference type="EMBL" id="FOOY01000009">
    <property type="protein sequence ID" value="SFG39069.1"/>
    <property type="molecule type" value="Genomic_DNA"/>
</dbReference>
<keyword evidence="1" id="KW-0812">Transmembrane</keyword>
<feature type="transmembrane region" description="Helical" evidence="1">
    <location>
        <begin position="44"/>
        <end position="67"/>
    </location>
</feature>
<dbReference type="InterPro" id="IPR014226">
    <property type="entry name" value="Spore_IM_YlbJ"/>
</dbReference>
<feature type="transmembrane region" description="Helical" evidence="1">
    <location>
        <begin position="148"/>
        <end position="169"/>
    </location>
</feature>
<proteinExistence type="predicted"/>
<keyword evidence="1" id="KW-1133">Transmembrane helix</keyword>
<evidence type="ECO:0000256" key="1">
    <source>
        <dbReference type="SAM" id="Phobius"/>
    </source>
</evidence>
<keyword evidence="1" id="KW-0472">Membrane</keyword>
<gene>
    <name evidence="3" type="ORF">SAMN02982927_01577</name>
</gene>
<accession>A0A1I2RHW2</accession>
<dbReference type="NCBIfam" id="TIGR02871">
    <property type="entry name" value="spore_ylbJ"/>
    <property type="match status" value="1"/>
</dbReference>
<evidence type="ECO:0000259" key="2">
    <source>
        <dbReference type="Pfam" id="PF07670"/>
    </source>
</evidence>
<dbReference type="Pfam" id="PF07670">
    <property type="entry name" value="Gate"/>
    <property type="match status" value="1"/>
</dbReference>
<feature type="transmembrane region" description="Helical" evidence="1">
    <location>
        <begin position="79"/>
        <end position="100"/>
    </location>
</feature>
<sequence length="402" mass="43520">MDRSKSLTYLLAAGSIATAFLMVRYPSVAVDGSLTGLTIWWKNVFPALFPFFVLAELMIGFGVVNFAGVLMEPAMRPLFRLPGVGGFVFIMGLVSGFPAGSRITADLYKEKQITKAEAERLASFTNFSNPLFIFSVTAVGFFHQASLGIIFALSHYIGNICVGLTMRFLGDKKKKTKDSSSRLLLVHALNSMHQERISRNQPFGKKMGDAVIASVNTLLAIGGFIALFSMLYQLLGKIGVTDLLSSGLSSFFQAIGFNPKLGSAVIPGLFELTLGDNKVAGSDSVPLIERVIVVSGMLGFCGFSIQAQAVSILSQAGLSSRLFLIGRLLQMIFSSISAFFLFHLFQAGNPSAVQAAFAMGQPFETLTRHTASIGPMITFTTLIIFILILLRRIGKRDHRLNG</sequence>
<evidence type="ECO:0000313" key="3">
    <source>
        <dbReference type="EMBL" id="SFG39069.1"/>
    </source>
</evidence>
<feature type="transmembrane region" description="Helical" evidence="1">
    <location>
        <begin position="372"/>
        <end position="390"/>
    </location>
</feature>
<evidence type="ECO:0000313" key="4">
    <source>
        <dbReference type="Proteomes" id="UP000198752"/>
    </source>
</evidence>
<feature type="domain" description="Nucleoside transporter/FeoB GTPase Gate" evidence="2">
    <location>
        <begin position="42"/>
        <end position="141"/>
    </location>
</feature>
<reference evidence="4" key="1">
    <citation type="submission" date="2016-10" db="EMBL/GenBank/DDBJ databases">
        <authorList>
            <person name="Varghese N."/>
            <person name="Submissions S."/>
        </authorList>
    </citation>
    <scope>NUCLEOTIDE SEQUENCE [LARGE SCALE GENOMIC DNA]</scope>
    <source>
        <strain evidence="4">ATCC 700379</strain>
    </source>
</reference>
<feature type="transmembrane region" description="Helical" evidence="1">
    <location>
        <begin position="322"/>
        <end position="345"/>
    </location>
</feature>
<name>A0A1I2RHW2_9BACL</name>
<dbReference type="STRING" id="269670.SAMN02982927_01577"/>
<dbReference type="InterPro" id="IPR011642">
    <property type="entry name" value="Gate_dom"/>
</dbReference>
<keyword evidence="4" id="KW-1185">Reference proteome</keyword>
<feature type="transmembrane region" description="Helical" evidence="1">
    <location>
        <begin position="6"/>
        <end position="23"/>
    </location>
</feature>
<dbReference type="Proteomes" id="UP000198752">
    <property type="component" value="Unassembled WGS sequence"/>
</dbReference>